<dbReference type="InterPro" id="IPR027460">
    <property type="entry name" value="ArcB_TM_sf"/>
</dbReference>
<comment type="PTM">
    <text evidence="14">Activation requires a sequential transfer of a phosphate group from a His in the primary transmitter domain, to an Asp in the receiver domain and to a His in the secondary transmitter domain.</text>
</comment>
<reference evidence="23 24" key="1">
    <citation type="submission" date="2018-11" db="EMBL/GenBank/DDBJ databases">
        <title>Genomic Encyclopedia of Type Strains, Phase IV (KMG-IV): sequencing the most valuable type-strain genomes for metagenomic binning, comparative biology and taxonomic classification.</title>
        <authorList>
            <person name="Goeker M."/>
        </authorList>
    </citation>
    <scope>NUCLEOTIDE SEQUENCE [LARGE SCALE GENOMIC DNA]</scope>
    <source>
        <strain evidence="23 24">DSM 27238</strain>
    </source>
</reference>
<feature type="modified residue" description="Phosphohistidine; by autocatalysis" evidence="14">
    <location>
        <position position="250"/>
    </location>
</feature>
<feature type="modified residue" description="Phosphohistidine" evidence="14 15">
    <location>
        <position position="685"/>
    </location>
</feature>
<dbReference type="SUPFAM" id="SSF55785">
    <property type="entry name" value="PYP-like sensor domain (PAS domain)"/>
    <property type="match status" value="1"/>
</dbReference>
<keyword evidence="24" id="KW-1185">Reference proteome</keyword>
<dbReference type="SUPFAM" id="SSF55874">
    <property type="entry name" value="ATPase domain of HSP90 chaperone/DNA topoisomerase II/histidine kinase"/>
    <property type="match status" value="1"/>
</dbReference>
<keyword evidence="6 13" id="KW-0808">Transferase</keyword>
<dbReference type="Pfam" id="PF00989">
    <property type="entry name" value="PAS"/>
    <property type="match status" value="1"/>
</dbReference>
<dbReference type="InterPro" id="IPR004358">
    <property type="entry name" value="Sig_transdc_His_kin-like_C"/>
</dbReference>
<dbReference type="SMART" id="SM00387">
    <property type="entry name" value="HATPase_c"/>
    <property type="match status" value="1"/>
</dbReference>
<dbReference type="SMART" id="SM00388">
    <property type="entry name" value="HisKA"/>
    <property type="match status" value="1"/>
</dbReference>
<evidence type="ECO:0000256" key="1">
    <source>
        <dbReference type="ARBA" id="ARBA00000085"/>
    </source>
</evidence>
<dbReference type="SMART" id="SM00073">
    <property type="entry name" value="HPT"/>
    <property type="match status" value="1"/>
</dbReference>
<evidence type="ECO:0000259" key="20">
    <source>
        <dbReference type="PROSITE" id="PS50112"/>
    </source>
</evidence>
<dbReference type="SMART" id="SM00448">
    <property type="entry name" value="REC"/>
    <property type="match status" value="1"/>
</dbReference>
<dbReference type="AlphaFoldDB" id="A0A3N4WMA8"/>
<evidence type="ECO:0000256" key="14">
    <source>
        <dbReference type="PIRSR" id="PIRSR003182-50"/>
    </source>
</evidence>
<dbReference type="Pfam" id="PF02518">
    <property type="entry name" value="HATPase_c"/>
    <property type="match status" value="1"/>
</dbReference>
<dbReference type="GO" id="GO:0005886">
    <property type="term" value="C:plasma membrane"/>
    <property type="evidence" value="ECO:0007669"/>
    <property type="project" value="UniProtKB-SubCell"/>
</dbReference>
<dbReference type="CDD" id="cd00130">
    <property type="entry name" value="PAS"/>
    <property type="match status" value="1"/>
</dbReference>
<evidence type="ECO:0000256" key="6">
    <source>
        <dbReference type="ARBA" id="ARBA00022679"/>
    </source>
</evidence>
<feature type="domain" description="HPt" evidence="22">
    <location>
        <begin position="644"/>
        <end position="735"/>
    </location>
</feature>
<accession>A0A3N4WMA8</accession>
<evidence type="ECO:0000256" key="15">
    <source>
        <dbReference type="PROSITE-ProRule" id="PRU00110"/>
    </source>
</evidence>
<dbReference type="InterPro" id="IPR036097">
    <property type="entry name" value="HisK_dim/P_sf"/>
</dbReference>
<dbReference type="InterPro" id="IPR005467">
    <property type="entry name" value="His_kinase_dom"/>
</dbReference>
<gene>
    <name evidence="23" type="ORF">EDC46_0617</name>
</gene>
<keyword evidence="7 17" id="KW-0812">Transmembrane</keyword>
<dbReference type="InterPro" id="IPR000014">
    <property type="entry name" value="PAS"/>
</dbReference>
<evidence type="ECO:0000313" key="24">
    <source>
        <dbReference type="Proteomes" id="UP000281691"/>
    </source>
</evidence>
<organism evidence="23 24">
    <name type="scientific">Vespertiliibacter pulmonis</name>
    <dbReference type="NCBI Taxonomy" id="1443036"/>
    <lineage>
        <taxon>Bacteria</taxon>
        <taxon>Pseudomonadati</taxon>
        <taxon>Pseudomonadota</taxon>
        <taxon>Gammaproteobacteria</taxon>
        <taxon>Pasteurellales</taxon>
        <taxon>Pasteurellaceae</taxon>
        <taxon>Vespertiliibacter</taxon>
    </lineage>
</organism>
<dbReference type="Gene3D" id="1.10.287.970">
    <property type="entry name" value="His Kinase A (phosphoacceptor) domain"/>
    <property type="match status" value="1"/>
</dbReference>
<dbReference type="PROSITE" id="PS50113">
    <property type="entry name" value="PAC"/>
    <property type="match status" value="1"/>
</dbReference>
<feature type="domain" description="Histidine kinase" evidence="18">
    <location>
        <begin position="247"/>
        <end position="465"/>
    </location>
</feature>
<dbReference type="SMART" id="SM00091">
    <property type="entry name" value="PAS"/>
    <property type="match status" value="1"/>
</dbReference>
<dbReference type="InterPro" id="IPR000700">
    <property type="entry name" value="PAS-assoc_C"/>
</dbReference>
<comment type="subcellular location">
    <subcellularLocation>
        <location evidence="2 13">Cell inner membrane</location>
        <topology evidence="2 13">Multi-pass membrane protein</topology>
    </subcellularLocation>
</comment>
<evidence type="ECO:0000256" key="4">
    <source>
        <dbReference type="ARBA" id="ARBA00022519"/>
    </source>
</evidence>
<evidence type="ECO:0000256" key="11">
    <source>
        <dbReference type="ARBA" id="ARBA00023012"/>
    </source>
</evidence>
<dbReference type="PRINTS" id="PR00344">
    <property type="entry name" value="BCTRLSENSOR"/>
</dbReference>
<evidence type="ECO:0000259" key="21">
    <source>
        <dbReference type="PROSITE" id="PS50113"/>
    </source>
</evidence>
<dbReference type="Gene3D" id="3.30.565.10">
    <property type="entry name" value="Histidine kinase-like ATPase, C-terminal domain"/>
    <property type="match status" value="1"/>
</dbReference>
<dbReference type="OrthoDB" id="9770795at2"/>
<dbReference type="CDD" id="cd00082">
    <property type="entry name" value="HisKA"/>
    <property type="match status" value="1"/>
</dbReference>
<keyword evidence="10 17" id="KW-1133">Transmembrane helix</keyword>
<evidence type="ECO:0000256" key="9">
    <source>
        <dbReference type="ARBA" id="ARBA00022840"/>
    </source>
</evidence>
<dbReference type="NCBIfam" id="TIGR00229">
    <property type="entry name" value="sensory_box"/>
    <property type="match status" value="1"/>
</dbReference>
<keyword evidence="12 13" id="KW-0472">Membrane</keyword>
<dbReference type="Pfam" id="PF01627">
    <property type="entry name" value="Hpt"/>
    <property type="match status" value="1"/>
</dbReference>
<dbReference type="FunFam" id="3.30.565.10:FF:000010">
    <property type="entry name" value="Sensor histidine kinase RcsC"/>
    <property type="match status" value="1"/>
</dbReference>
<evidence type="ECO:0000256" key="10">
    <source>
        <dbReference type="ARBA" id="ARBA00022989"/>
    </source>
</evidence>
<dbReference type="Gene3D" id="1.10.287.130">
    <property type="match status" value="1"/>
</dbReference>
<comment type="catalytic activity">
    <reaction evidence="1 13">
        <text>ATP + protein L-histidine = ADP + protein N-phospho-L-histidine.</text>
        <dbReference type="EC" id="2.7.13.3"/>
    </reaction>
</comment>
<dbReference type="InterPro" id="IPR014409">
    <property type="entry name" value="Sig_transdc_His_kin_hyb_ArcB"/>
</dbReference>
<dbReference type="CDD" id="cd17546">
    <property type="entry name" value="REC_hyHK_CKI1_RcsC-like"/>
    <property type="match status" value="1"/>
</dbReference>
<evidence type="ECO:0000256" key="7">
    <source>
        <dbReference type="ARBA" id="ARBA00022692"/>
    </source>
</evidence>
<dbReference type="SUPFAM" id="SSF47384">
    <property type="entry name" value="Homodimeric domain of signal transducing histidine kinase"/>
    <property type="match status" value="1"/>
</dbReference>
<keyword evidence="11 13" id="KW-0902">Two-component regulatory system</keyword>
<dbReference type="GO" id="GO:0005524">
    <property type="term" value="F:ATP binding"/>
    <property type="evidence" value="ECO:0007669"/>
    <property type="project" value="UniProtKB-UniRule"/>
</dbReference>
<dbReference type="InterPro" id="IPR035965">
    <property type="entry name" value="PAS-like_dom_sf"/>
</dbReference>
<protein>
    <recommendedName>
        <fullName evidence="13">Aerobic respiration control sensor protein</fullName>
        <ecNumber evidence="13">2.7.13.3</ecNumber>
    </recommendedName>
</protein>
<dbReference type="InterPro" id="IPR011006">
    <property type="entry name" value="CheY-like_superfamily"/>
</dbReference>
<dbReference type="Pfam" id="PF00512">
    <property type="entry name" value="HisKA"/>
    <property type="match status" value="1"/>
</dbReference>
<feature type="domain" description="PAS" evidence="20">
    <location>
        <begin position="111"/>
        <end position="182"/>
    </location>
</feature>
<dbReference type="SUPFAM" id="SSF47226">
    <property type="entry name" value="Histidine-containing phosphotransfer domain, HPT domain"/>
    <property type="match status" value="1"/>
</dbReference>
<keyword evidence="3 13" id="KW-1003">Cell membrane</keyword>
<keyword evidence="13" id="KW-0804">Transcription</keyword>
<dbReference type="InterPro" id="IPR003594">
    <property type="entry name" value="HATPase_dom"/>
</dbReference>
<dbReference type="InterPro" id="IPR003661">
    <property type="entry name" value="HisK_dim/P_dom"/>
</dbReference>
<feature type="transmembrane region" description="Helical" evidence="17">
    <location>
        <begin position="58"/>
        <end position="77"/>
    </location>
</feature>
<dbReference type="PROSITE" id="PS50894">
    <property type="entry name" value="HPT"/>
    <property type="match status" value="1"/>
</dbReference>
<evidence type="ECO:0000256" key="17">
    <source>
        <dbReference type="SAM" id="Phobius"/>
    </source>
</evidence>
<comment type="caution">
    <text evidence="23">The sequence shown here is derived from an EMBL/GenBank/DDBJ whole genome shotgun (WGS) entry which is preliminary data.</text>
</comment>
<evidence type="ECO:0000256" key="5">
    <source>
        <dbReference type="ARBA" id="ARBA00022553"/>
    </source>
</evidence>
<keyword evidence="4 13" id="KW-0997">Cell inner membrane</keyword>
<dbReference type="CDD" id="cd00088">
    <property type="entry name" value="HPT"/>
    <property type="match status" value="1"/>
</dbReference>
<feature type="modified residue" description="4-aspartylphosphate" evidence="14 16">
    <location>
        <position position="529"/>
    </location>
</feature>
<dbReference type="Gene3D" id="3.30.450.20">
    <property type="entry name" value="PAS domain"/>
    <property type="match status" value="1"/>
</dbReference>
<dbReference type="InterPro" id="IPR036641">
    <property type="entry name" value="HPT_dom_sf"/>
</dbReference>
<sequence>MKNLKYYGQNYVNWVLRLGKVKAALFGFFILSLSAIILQSVLSLLFTGEVPHSDIFRSIVFGLISAPFTLYFFNLVVEKLERSRIRLETSLKDLSLLREHDARLNVELDQTASFLRSFFNASPDLVFYRDDKGRFLGCNRAMELLTGKSETELINLTPHDIYSPETANLILSTDSDTFISNTGVTYEQWIRYPNGKLACFEIRKVPYYDQIKDLHCIMGFGRDVTERKRYQSVIEKNSRDKTTLMATISHELRTPLNGIIGLSQILLEGEISEQQRDYLKTINISAVSLGHIFSDIIDLEKIDSRRIELFRSEIEFSQVISNISHFANLMAGQKNIHFHIHYDQDLPHFIYVDNARLSQILWNLVSNAVKFTPAGGDIYLNVKRKDNDHFSFELRDTGIGIQKSEQRKIFAMFYQAENSQGKKAAGSGIGLAISKRIAKLMGGDLTVESELNQGSTFTLTIQANEVAPQNVVALNRHALRVLLVEDIEVNIVVAKAMLAKFGCEVDVAMSGARAFELFEENSYDLILLDIQLPDTTGFEIAQQLRKRYEEGKVDYLPLLVALTANIIQTKAEYEQQGMDDVLRKPLSLEALARCLNYYFDEGFLENSFENRPLAEFISEQDLPFDCLMLGELVDVMGVNAVLANLELFAQLMPDYLNNLQAYFQQWQQGNIDDERQRKIIVDEAHKIKGAFASVGLKRLQQIAQLAQTDNGIFWAENIEHWVAQLHHWQEDLQQATLWIKEVKNDK</sequence>
<dbReference type="PROSITE" id="PS50110">
    <property type="entry name" value="RESPONSE_REGULATORY"/>
    <property type="match status" value="1"/>
</dbReference>
<keyword evidence="13" id="KW-0805">Transcription regulation</keyword>
<dbReference type="EC" id="2.7.13.3" evidence="13"/>
<keyword evidence="13" id="KW-0547">Nucleotide-binding</keyword>
<dbReference type="GO" id="GO:0006355">
    <property type="term" value="P:regulation of DNA-templated transcription"/>
    <property type="evidence" value="ECO:0007669"/>
    <property type="project" value="InterPro"/>
</dbReference>
<evidence type="ECO:0000256" key="13">
    <source>
        <dbReference type="PIRNR" id="PIRNR003182"/>
    </source>
</evidence>
<dbReference type="RefSeq" id="WP_124210770.1">
    <property type="nucleotide sequence ID" value="NZ_CP016615.1"/>
</dbReference>
<dbReference type="InterPro" id="IPR036890">
    <property type="entry name" value="HATPase_C_sf"/>
</dbReference>
<evidence type="ECO:0000256" key="3">
    <source>
        <dbReference type="ARBA" id="ARBA00022475"/>
    </source>
</evidence>
<dbReference type="Proteomes" id="UP000281691">
    <property type="component" value="Unassembled WGS sequence"/>
</dbReference>
<keyword evidence="8 13" id="KW-0418">Kinase</keyword>
<evidence type="ECO:0000259" key="22">
    <source>
        <dbReference type="PROSITE" id="PS50894"/>
    </source>
</evidence>
<dbReference type="InterPro" id="IPR001789">
    <property type="entry name" value="Sig_transdc_resp-reg_receiver"/>
</dbReference>
<dbReference type="InterPro" id="IPR013767">
    <property type="entry name" value="PAS_fold"/>
</dbReference>
<dbReference type="Pfam" id="PF00072">
    <property type="entry name" value="Response_reg"/>
    <property type="match status" value="1"/>
</dbReference>
<feature type="domain" description="Response regulatory" evidence="19">
    <location>
        <begin position="480"/>
        <end position="599"/>
    </location>
</feature>
<dbReference type="InterPro" id="IPR008207">
    <property type="entry name" value="Sig_transdc_His_kin_Hpt_dom"/>
</dbReference>
<dbReference type="GO" id="GO:0000155">
    <property type="term" value="F:phosphorelay sensor kinase activity"/>
    <property type="evidence" value="ECO:0007669"/>
    <property type="project" value="UniProtKB-UniRule"/>
</dbReference>
<dbReference type="Pfam" id="PF18415">
    <property type="entry name" value="HKR_ArcB_TM"/>
    <property type="match status" value="1"/>
</dbReference>
<feature type="transmembrane region" description="Helical" evidence="17">
    <location>
        <begin position="21"/>
        <end position="46"/>
    </location>
</feature>
<proteinExistence type="predicted"/>
<dbReference type="InterPro" id="IPR040642">
    <property type="entry name" value="HKR_ArcB_TM"/>
</dbReference>
<evidence type="ECO:0000259" key="18">
    <source>
        <dbReference type="PROSITE" id="PS50109"/>
    </source>
</evidence>
<evidence type="ECO:0000313" key="23">
    <source>
        <dbReference type="EMBL" id="RPE86224.1"/>
    </source>
</evidence>
<dbReference type="PANTHER" id="PTHR43047">
    <property type="entry name" value="TWO-COMPONENT HISTIDINE PROTEIN KINASE"/>
    <property type="match status" value="1"/>
</dbReference>
<keyword evidence="5 14" id="KW-0597">Phosphoprotein</keyword>
<evidence type="ECO:0000256" key="8">
    <source>
        <dbReference type="ARBA" id="ARBA00022777"/>
    </source>
</evidence>
<dbReference type="Gene3D" id="1.20.120.160">
    <property type="entry name" value="HPT domain"/>
    <property type="match status" value="1"/>
</dbReference>
<dbReference type="SUPFAM" id="SSF52172">
    <property type="entry name" value="CheY-like"/>
    <property type="match status" value="1"/>
</dbReference>
<dbReference type="PROSITE" id="PS50109">
    <property type="entry name" value="HIS_KIN"/>
    <property type="match status" value="1"/>
</dbReference>
<evidence type="ECO:0000256" key="2">
    <source>
        <dbReference type="ARBA" id="ARBA00004429"/>
    </source>
</evidence>
<dbReference type="EMBL" id="RKQP01000001">
    <property type="protein sequence ID" value="RPE86224.1"/>
    <property type="molecule type" value="Genomic_DNA"/>
</dbReference>
<dbReference type="PROSITE" id="PS50112">
    <property type="entry name" value="PAS"/>
    <property type="match status" value="1"/>
</dbReference>
<feature type="domain" description="PAC" evidence="21">
    <location>
        <begin position="184"/>
        <end position="236"/>
    </location>
</feature>
<keyword evidence="9 13" id="KW-0067">ATP-binding</keyword>
<dbReference type="PIRSF" id="PIRSF003182">
    <property type="entry name" value="ArcB"/>
    <property type="match status" value="1"/>
</dbReference>
<name>A0A3N4WMA8_9PAST</name>
<dbReference type="Gene3D" id="3.40.50.2300">
    <property type="match status" value="1"/>
</dbReference>
<evidence type="ECO:0000259" key="19">
    <source>
        <dbReference type="PROSITE" id="PS50110"/>
    </source>
</evidence>
<evidence type="ECO:0000256" key="16">
    <source>
        <dbReference type="PROSITE-ProRule" id="PRU00169"/>
    </source>
</evidence>
<evidence type="ECO:0000256" key="12">
    <source>
        <dbReference type="ARBA" id="ARBA00023136"/>
    </source>
</evidence>
<dbReference type="CDD" id="cd16922">
    <property type="entry name" value="HATPase_EvgS-ArcB-TorS-like"/>
    <property type="match status" value="1"/>
</dbReference>